<keyword evidence="1" id="KW-0500">Molybdenum</keyword>
<dbReference type="SUPFAM" id="SSF55816">
    <property type="entry name" value="5'-nucleotidase (syn. UDP-sugar hydrolase), C-terminal domain"/>
    <property type="match status" value="1"/>
</dbReference>
<keyword evidence="2" id="KW-0732">Signal</keyword>
<dbReference type="InterPro" id="IPR036907">
    <property type="entry name" value="5'-Nucleotdase_C_sf"/>
</dbReference>
<dbReference type="GO" id="GO:0016787">
    <property type="term" value="F:hydrolase activity"/>
    <property type="evidence" value="ECO:0007669"/>
    <property type="project" value="UniProtKB-KW"/>
</dbReference>
<comment type="similarity">
    <text evidence="3">Belongs to the 5'-nucleotidase family.</text>
</comment>
<evidence type="ECO:0000313" key="6">
    <source>
        <dbReference type="EMBL" id="AKF25445.1"/>
    </source>
</evidence>
<dbReference type="Proteomes" id="UP000034444">
    <property type="component" value="Chromosome"/>
</dbReference>
<dbReference type="InterPro" id="IPR030998">
    <property type="entry name" value="Thiosulf_SoxB"/>
</dbReference>
<evidence type="ECO:0000313" key="7">
    <source>
        <dbReference type="Proteomes" id="UP000034444"/>
    </source>
</evidence>
<keyword evidence="3" id="KW-0547">Nucleotide-binding</keyword>
<dbReference type="InterPro" id="IPR041829">
    <property type="entry name" value="SoxB_N"/>
</dbReference>
<feature type="domain" description="Calcineurin-like phosphoesterase" evidence="4">
    <location>
        <begin position="54"/>
        <end position="318"/>
    </location>
</feature>
<dbReference type="EMBL" id="CP011308">
    <property type="protein sequence ID" value="AKF25445.1"/>
    <property type="molecule type" value="Genomic_DNA"/>
</dbReference>
<evidence type="ECO:0000259" key="4">
    <source>
        <dbReference type="Pfam" id="PF00149"/>
    </source>
</evidence>
<dbReference type="PROSITE" id="PS51318">
    <property type="entry name" value="TAT"/>
    <property type="match status" value="1"/>
</dbReference>
<dbReference type="NCBIfam" id="TIGR01409">
    <property type="entry name" value="TAT_signal_seq"/>
    <property type="match status" value="1"/>
</dbReference>
<evidence type="ECO:0000256" key="1">
    <source>
        <dbReference type="ARBA" id="ARBA00022505"/>
    </source>
</evidence>
<gene>
    <name evidence="6" type="ORF">YH65_08710</name>
</gene>
<dbReference type="InterPro" id="IPR008334">
    <property type="entry name" value="5'-Nucleotdase_C"/>
</dbReference>
<sequence length="591" mass="65209">MDINRRDFLQIAAALGLLGATGGTNLFAGEAGKERIKKLSFSDIVDFEPKGKATILHICDLHAHIKPLYWREPSTLISAKNLVGTPGFICGDSFESYYGIKPGSLDQYFDTYNDFETLAEKFGKMGGIAHIKPIIDHVKKERGEKNVLLLDSGDTWQGTAVALKTDGAAIVEAQNYLGVDVMVGHWEFTYGKERVMELIKMLKGEFISQNVIDNDPFSDDFEELIFPPYTIKEVGGAKIGIIGQSFPFTSTANPKKFTEGWSFALRHESLQEFIDELRNEKKVDCVVVLSHDGFSVDQELAKKVKGVDFILSGHTHDPSPKPIIVNDTVILIAGSHGKYVGRLDIDIKDKKVAGYNFKLMPVASNLIPADKAGDALVAKSYAPFDKELNEVLGTTKGLLYKRDTFYSTFDALIGQAIQAEMGSDIVFTPGYRWGTTLLPGDKILKDNVYEMTAITYPEVYTFDLKGEVIANLMEDIADNVFNENPLLQQGGDMSRLTGASYSIKVAAASGKRISDFKIGGKPIDLKKTYRVSSWGGNLQNAGENLDEKKIRAVYEVVSDYIRKQKVVDISMESNVKVLDYDCGCPAKGAKC</sequence>
<dbReference type="InterPro" id="IPR004843">
    <property type="entry name" value="Calcineurin-like_PHP"/>
</dbReference>
<feature type="domain" description="5'-Nucleotidase C-terminal" evidence="5">
    <location>
        <begin position="406"/>
        <end position="536"/>
    </location>
</feature>
<dbReference type="InterPro" id="IPR006179">
    <property type="entry name" value="5_nucleotidase/apyrase"/>
</dbReference>
<dbReference type="RefSeq" id="WP_046551516.1">
    <property type="nucleotide sequence ID" value="NZ_CP011308.1"/>
</dbReference>
<dbReference type="GO" id="GO:0009166">
    <property type="term" value="P:nucleotide catabolic process"/>
    <property type="evidence" value="ECO:0007669"/>
    <property type="project" value="InterPro"/>
</dbReference>
<evidence type="ECO:0000259" key="5">
    <source>
        <dbReference type="Pfam" id="PF02872"/>
    </source>
</evidence>
<dbReference type="GO" id="GO:0000166">
    <property type="term" value="F:nucleotide binding"/>
    <property type="evidence" value="ECO:0007669"/>
    <property type="project" value="UniProtKB-KW"/>
</dbReference>
<dbReference type="KEGG" id="slh:YH65_08710"/>
<keyword evidence="7" id="KW-1185">Reference proteome</keyword>
<evidence type="ECO:0000256" key="3">
    <source>
        <dbReference type="RuleBase" id="RU362119"/>
    </source>
</evidence>
<dbReference type="GO" id="GO:0030288">
    <property type="term" value="C:outer membrane-bounded periplasmic space"/>
    <property type="evidence" value="ECO:0007669"/>
    <property type="project" value="TreeGrafter"/>
</dbReference>
<evidence type="ECO:0000256" key="2">
    <source>
        <dbReference type="ARBA" id="ARBA00022729"/>
    </source>
</evidence>
<protein>
    <submittedName>
        <fullName evidence="6">Sulfur oxidation protein SoxB</fullName>
    </submittedName>
</protein>
<dbReference type="Gene3D" id="3.60.21.10">
    <property type="match status" value="1"/>
</dbReference>
<organism evidence="6 7">
    <name type="scientific">Sulfurovum lithotrophicum</name>
    <dbReference type="NCBI Taxonomy" id="206403"/>
    <lineage>
        <taxon>Bacteria</taxon>
        <taxon>Pseudomonadati</taxon>
        <taxon>Campylobacterota</taxon>
        <taxon>Epsilonproteobacteria</taxon>
        <taxon>Campylobacterales</taxon>
        <taxon>Sulfurovaceae</taxon>
        <taxon>Sulfurovum</taxon>
    </lineage>
</organism>
<dbReference type="Gene3D" id="3.90.780.10">
    <property type="entry name" value="5'-Nucleotidase, C-terminal domain"/>
    <property type="match status" value="1"/>
</dbReference>
<dbReference type="PANTHER" id="PTHR11575:SF42">
    <property type="entry name" value="SULFUR OXIDATION PROTEIN SOXB"/>
    <property type="match status" value="1"/>
</dbReference>
<dbReference type="AlphaFoldDB" id="A0A7U4M274"/>
<dbReference type="NCBIfam" id="TIGR04486">
    <property type="entry name" value="thiosulf_SoxB"/>
    <property type="match status" value="1"/>
</dbReference>
<dbReference type="SUPFAM" id="SSF56300">
    <property type="entry name" value="Metallo-dependent phosphatases"/>
    <property type="match status" value="1"/>
</dbReference>
<dbReference type="Pfam" id="PF00149">
    <property type="entry name" value="Metallophos"/>
    <property type="match status" value="1"/>
</dbReference>
<dbReference type="Pfam" id="PF02872">
    <property type="entry name" value="5_nucleotid_C"/>
    <property type="match status" value="1"/>
</dbReference>
<dbReference type="InterPro" id="IPR006311">
    <property type="entry name" value="TAT_signal"/>
</dbReference>
<reference evidence="6 7" key="1">
    <citation type="submission" date="2015-04" db="EMBL/GenBank/DDBJ databases">
        <title>Complete genome sequence of Sulfurovum lithotrophicum ATCC BAA-797T.</title>
        <authorList>
            <person name="Ahn J."/>
            <person name="Park G."/>
            <person name="Jeon W."/>
            <person name="Jang Y."/>
            <person name="Jang M."/>
            <person name="Lee H."/>
            <person name="Lee H."/>
        </authorList>
    </citation>
    <scope>NUCLEOTIDE SEQUENCE [LARGE SCALE GENOMIC DNA]</scope>
    <source>
        <strain evidence="7">ATCC BAA-797 / 42BKT</strain>
    </source>
</reference>
<proteinExistence type="inferred from homology"/>
<dbReference type="OrthoDB" id="9803927at2"/>
<dbReference type="PRINTS" id="PR01607">
    <property type="entry name" value="APYRASEFAMLY"/>
</dbReference>
<dbReference type="InterPro" id="IPR029052">
    <property type="entry name" value="Metallo-depent_PP-like"/>
</dbReference>
<name>A0A7U4M274_9BACT</name>
<dbReference type="PANTHER" id="PTHR11575">
    <property type="entry name" value="5'-NUCLEOTIDASE-RELATED"/>
    <property type="match status" value="1"/>
</dbReference>
<dbReference type="CDD" id="cd07411">
    <property type="entry name" value="MPP_SoxB_N"/>
    <property type="match status" value="1"/>
</dbReference>
<reference evidence="7" key="2">
    <citation type="journal article" date="2017" name="Stand. Genomic Sci.">
        <title>Complete genome sequence of the sulfur-oxidizing chemolithoautotrophic Sulfurovum lithotrophicum 42BKTT.</title>
        <authorList>
            <person name="Jeon W."/>
            <person name="Priscilla L."/>
            <person name="Park G."/>
            <person name="Lee H."/>
            <person name="Lee N."/>
            <person name="Lee D."/>
            <person name="Kwon H."/>
            <person name="Ahn I."/>
            <person name="Lee C."/>
            <person name="Lee H."/>
            <person name="Ahn J."/>
        </authorList>
    </citation>
    <scope>NUCLEOTIDE SEQUENCE [LARGE SCALE GENOMIC DNA]</scope>
    <source>
        <strain evidence="7">ATCC BAA-797 / 42BKT</strain>
    </source>
</reference>
<dbReference type="InterPro" id="IPR019546">
    <property type="entry name" value="TAT_signal_bac_arc"/>
</dbReference>
<dbReference type="Gene3D" id="6.10.140.570">
    <property type="match status" value="1"/>
</dbReference>
<keyword evidence="3" id="KW-0378">Hydrolase</keyword>
<accession>A0A7U4M274</accession>